<dbReference type="InterPro" id="IPR018151">
    <property type="entry name" value="TF_GreA/GreB_CS"/>
</dbReference>
<evidence type="ECO:0000259" key="9">
    <source>
        <dbReference type="Pfam" id="PF01272"/>
    </source>
</evidence>
<gene>
    <name evidence="8 11" type="primary">greA</name>
    <name evidence="11" type="ORF">JAV76_06765</name>
</gene>
<dbReference type="Pfam" id="PF03449">
    <property type="entry name" value="GreA_GreB_N"/>
    <property type="match status" value="1"/>
</dbReference>
<dbReference type="RefSeq" id="WP_198733262.1">
    <property type="nucleotide sequence ID" value="NZ_JAEINH010000004.1"/>
</dbReference>
<dbReference type="Pfam" id="PF01272">
    <property type="entry name" value="GreA_GreB"/>
    <property type="match status" value="1"/>
</dbReference>
<evidence type="ECO:0000256" key="2">
    <source>
        <dbReference type="ARBA" id="ARBA00013729"/>
    </source>
</evidence>
<evidence type="ECO:0000256" key="3">
    <source>
        <dbReference type="ARBA" id="ARBA00023015"/>
    </source>
</evidence>
<comment type="similarity">
    <text evidence="1 8">Belongs to the GreA/GreB family.</text>
</comment>
<dbReference type="InterPro" id="IPR001437">
    <property type="entry name" value="Tscrpt_elong_fac_GreA/B_C"/>
</dbReference>
<name>A0A934IB97_9MICO</name>
<dbReference type="FunFam" id="1.10.287.180:FF:000001">
    <property type="entry name" value="Transcription elongation factor GreA"/>
    <property type="match status" value="1"/>
</dbReference>
<dbReference type="EMBL" id="JAEINH010000004">
    <property type="protein sequence ID" value="MBI9114711.1"/>
    <property type="molecule type" value="Genomic_DNA"/>
</dbReference>
<dbReference type="InterPro" id="IPR022691">
    <property type="entry name" value="Tscrpt_elong_fac_GreA/B_N"/>
</dbReference>
<dbReference type="GO" id="GO:0006354">
    <property type="term" value="P:DNA-templated transcription elongation"/>
    <property type="evidence" value="ECO:0007669"/>
    <property type="project" value="TreeGrafter"/>
</dbReference>
<feature type="domain" description="Transcription elongation factor GreA/GreB C-terminal" evidence="9">
    <location>
        <begin position="83"/>
        <end position="156"/>
    </location>
</feature>
<evidence type="ECO:0000256" key="5">
    <source>
        <dbReference type="ARBA" id="ARBA00023163"/>
    </source>
</evidence>
<evidence type="ECO:0000313" key="11">
    <source>
        <dbReference type="EMBL" id="MBI9114711.1"/>
    </source>
</evidence>
<evidence type="ECO:0000256" key="4">
    <source>
        <dbReference type="ARBA" id="ARBA00023125"/>
    </source>
</evidence>
<protein>
    <recommendedName>
        <fullName evidence="2 8">Transcription elongation factor GreA</fullName>
    </recommendedName>
    <alternativeName>
        <fullName evidence="7 8">Transcript cleavage factor GreA</fullName>
    </alternativeName>
</protein>
<dbReference type="PIRSF" id="PIRSF006092">
    <property type="entry name" value="GreA_GreB"/>
    <property type="match status" value="1"/>
</dbReference>
<dbReference type="GO" id="GO:0003746">
    <property type="term" value="F:translation elongation factor activity"/>
    <property type="evidence" value="ECO:0007669"/>
    <property type="project" value="UniProtKB-KW"/>
</dbReference>
<dbReference type="Gene3D" id="3.10.50.30">
    <property type="entry name" value="Transcription elongation factor, GreA/GreB, C-terminal domain"/>
    <property type="match status" value="1"/>
</dbReference>
<dbReference type="InterPro" id="IPR028624">
    <property type="entry name" value="Tscrpt_elong_fac_GreA/B"/>
</dbReference>
<sequence>MTETTVTWLTQEAHDRLQAELAHLTGEGRADITDRIAAARDEGDLKENGGYHAAREEQAKNEARIRELTEKLRSVRIGTPPDDGVVEPGMVVTALVAGDEMVFLLGSREIADTTDIDVYSEKSPLGAAINGKKIGEKASYTAPNGNEISVEVTDAKPYTG</sequence>
<feature type="domain" description="Transcription elongation factor GreA/GreB N-terminal" evidence="10">
    <location>
        <begin position="8"/>
        <end position="77"/>
    </location>
</feature>
<accession>A0A934IB97</accession>
<dbReference type="PANTHER" id="PTHR30437">
    <property type="entry name" value="TRANSCRIPTION ELONGATION FACTOR GREA"/>
    <property type="match status" value="1"/>
</dbReference>
<dbReference type="AlphaFoldDB" id="A0A934IB97"/>
<proteinExistence type="inferred from homology"/>
<evidence type="ECO:0000313" key="12">
    <source>
        <dbReference type="Proteomes" id="UP000602087"/>
    </source>
</evidence>
<evidence type="ECO:0000259" key="10">
    <source>
        <dbReference type="Pfam" id="PF03449"/>
    </source>
</evidence>
<dbReference type="HAMAP" id="MF_00105">
    <property type="entry name" value="GreA_GreB"/>
    <property type="match status" value="1"/>
</dbReference>
<keyword evidence="11" id="KW-0251">Elongation factor</keyword>
<dbReference type="NCBIfam" id="NF001262">
    <property type="entry name" value="PRK00226.1-3"/>
    <property type="match status" value="1"/>
</dbReference>
<dbReference type="InterPro" id="IPR036953">
    <property type="entry name" value="GreA/GreB_C_sf"/>
</dbReference>
<keyword evidence="11" id="KW-0648">Protein biosynthesis</keyword>
<reference evidence="11" key="1">
    <citation type="submission" date="2020-12" db="EMBL/GenBank/DDBJ databases">
        <title>Sanguibacter suaedae sp. nov., isolated from Suaeda aralocaspica.</title>
        <authorList>
            <person name="Ma Q."/>
        </authorList>
    </citation>
    <scope>NUCLEOTIDE SEQUENCE</scope>
    <source>
        <strain evidence="11">YZGR15</strain>
    </source>
</reference>
<dbReference type="Proteomes" id="UP000602087">
    <property type="component" value="Unassembled WGS sequence"/>
</dbReference>
<dbReference type="InterPro" id="IPR023459">
    <property type="entry name" value="Tscrpt_elong_fac_GreA/B_fam"/>
</dbReference>
<dbReference type="Gene3D" id="1.10.287.180">
    <property type="entry name" value="Transcription elongation factor, GreA/GreB, N-terminal domain"/>
    <property type="match status" value="1"/>
</dbReference>
<comment type="function">
    <text evidence="6 8">Necessary for efficient RNA polymerase transcription elongation past template-encoded arresting sites. The arresting sites in DNA have the property of trapping a certain fraction of elongating RNA polymerases that pass through, resulting in locked ternary complexes. Cleavage of the nascent transcript by cleavage factors such as GreA or GreB allows the resumption of elongation from the new 3'terminus. GreA releases sequences of 2 to 3 nucleotides.</text>
</comment>
<keyword evidence="5 8" id="KW-0804">Transcription</keyword>
<dbReference type="PANTHER" id="PTHR30437:SF4">
    <property type="entry name" value="TRANSCRIPTION ELONGATION FACTOR GREA"/>
    <property type="match status" value="1"/>
</dbReference>
<evidence type="ECO:0000256" key="8">
    <source>
        <dbReference type="HAMAP-Rule" id="MF_00105"/>
    </source>
</evidence>
<dbReference type="GO" id="GO:0003677">
    <property type="term" value="F:DNA binding"/>
    <property type="evidence" value="ECO:0007669"/>
    <property type="project" value="UniProtKB-UniRule"/>
</dbReference>
<dbReference type="PROSITE" id="PS00829">
    <property type="entry name" value="GREAB_1"/>
    <property type="match status" value="1"/>
</dbReference>
<dbReference type="InterPro" id="IPR036805">
    <property type="entry name" value="Tscrpt_elong_fac_GreA/B_N_sf"/>
</dbReference>
<evidence type="ECO:0000256" key="7">
    <source>
        <dbReference type="ARBA" id="ARBA00030776"/>
    </source>
</evidence>
<dbReference type="GO" id="GO:0070063">
    <property type="term" value="F:RNA polymerase binding"/>
    <property type="evidence" value="ECO:0007669"/>
    <property type="project" value="InterPro"/>
</dbReference>
<evidence type="ECO:0000256" key="1">
    <source>
        <dbReference type="ARBA" id="ARBA00008213"/>
    </source>
</evidence>
<keyword evidence="4 8" id="KW-0238">DNA-binding</keyword>
<dbReference type="SUPFAM" id="SSF54534">
    <property type="entry name" value="FKBP-like"/>
    <property type="match status" value="1"/>
</dbReference>
<keyword evidence="12" id="KW-1185">Reference proteome</keyword>
<keyword evidence="3 8" id="KW-0805">Transcription regulation</keyword>
<organism evidence="11 12">
    <name type="scientific">Sanguibacter suaedae</name>
    <dbReference type="NCBI Taxonomy" id="2795737"/>
    <lineage>
        <taxon>Bacteria</taxon>
        <taxon>Bacillati</taxon>
        <taxon>Actinomycetota</taxon>
        <taxon>Actinomycetes</taxon>
        <taxon>Micrococcales</taxon>
        <taxon>Sanguibacteraceae</taxon>
        <taxon>Sanguibacter</taxon>
    </lineage>
</organism>
<evidence type="ECO:0000256" key="6">
    <source>
        <dbReference type="ARBA" id="ARBA00024916"/>
    </source>
</evidence>
<dbReference type="SUPFAM" id="SSF46557">
    <property type="entry name" value="GreA transcript cleavage protein, N-terminal domain"/>
    <property type="match status" value="1"/>
</dbReference>
<comment type="caution">
    <text evidence="11">The sequence shown here is derived from an EMBL/GenBank/DDBJ whole genome shotgun (WGS) entry which is preliminary data.</text>
</comment>
<dbReference type="GO" id="GO:0032784">
    <property type="term" value="P:regulation of DNA-templated transcription elongation"/>
    <property type="evidence" value="ECO:0007669"/>
    <property type="project" value="UniProtKB-UniRule"/>
</dbReference>